<evidence type="ECO:0000256" key="1">
    <source>
        <dbReference type="SAM" id="SignalP"/>
    </source>
</evidence>
<protein>
    <recommendedName>
        <fullName evidence="2">ShKT domain-containing protein</fullName>
    </recommendedName>
</protein>
<feature type="signal peptide" evidence="1">
    <location>
        <begin position="1"/>
        <end position="27"/>
    </location>
</feature>
<dbReference type="PANTHER" id="PTHR46873">
    <property type="entry name" value="EXPRESSED PROTEIN"/>
    <property type="match status" value="1"/>
</dbReference>
<name>A0ABQ5RRA3_9CHLO</name>
<dbReference type="Proteomes" id="UP001165090">
    <property type="component" value="Unassembled WGS sequence"/>
</dbReference>
<gene>
    <name evidence="3" type="ORF">VaNZ11_001742</name>
</gene>
<keyword evidence="1" id="KW-0732">Signal</keyword>
<feature type="chain" id="PRO_5047047494" description="ShKT domain-containing protein" evidence="1">
    <location>
        <begin position="28"/>
        <end position="261"/>
    </location>
</feature>
<dbReference type="InterPro" id="IPR003582">
    <property type="entry name" value="ShKT_dom"/>
</dbReference>
<reference evidence="3 4" key="1">
    <citation type="journal article" date="2023" name="IScience">
        <title>Expanded male sex-determining region conserved during the evolution of homothallism in the green alga Volvox.</title>
        <authorList>
            <person name="Yamamoto K."/>
            <person name="Matsuzaki R."/>
            <person name="Mahakham W."/>
            <person name="Heman W."/>
            <person name="Sekimoto H."/>
            <person name="Kawachi M."/>
            <person name="Minakuchi Y."/>
            <person name="Toyoda A."/>
            <person name="Nozaki H."/>
        </authorList>
    </citation>
    <scope>NUCLEOTIDE SEQUENCE [LARGE SCALE GENOMIC DNA]</scope>
    <source>
        <strain evidence="3 4">NIES-4468</strain>
    </source>
</reference>
<feature type="domain" description="ShKT" evidence="2">
    <location>
        <begin position="44"/>
        <end position="78"/>
    </location>
</feature>
<accession>A0ABQ5RRA3</accession>
<dbReference type="EMBL" id="BSDZ01000004">
    <property type="protein sequence ID" value="GLI59779.1"/>
    <property type="molecule type" value="Genomic_DNA"/>
</dbReference>
<dbReference type="PANTHER" id="PTHR46873:SF1">
    <property type="entry name" value="EXPRESSED PROTEIN"/>
    <property type="match status" value="1"/>
</dbReference>
<dbReference type="PROSITE" id="PS51670">
    <property type="entry name" value="SHKT"/>
    <property type="match status" value="1"/>
</dbReference>
<evidence type="ECO:0000313" key="3">
    <source>
        <dbReference type="EMBL" id="GLI59779.1"/>
    </source>
</evidence>
<sequence length="261" mass="28977">MRPARMVLTITAVALCCTLAYVHFSLAETDRKNAFETWSEKGDCRDEESACQDWAAKGECEKNPKFMLDRCPLACKQCQAPEVDPRDYTGQVLVLNCSLGQIRILPDFERAPLTSSLVLELAHHPHSCHNCNFYRNEDVPKDGSSGPPYGLLQGSLAGLLKVPEKEGGDIAMRRGHVAMIPGTREFFINVMDHESWGASMTVWGSLADTLSMDVVEAMLRLPYKDVKHPTYGTVMRMLTEQVPFVPLAVPAAVGGSNRRRH</sequence>
<proteinExistence type="predicted"/>
<dbReference type="SMART" id="SM00254">
    <property type="entry name" value="ShKT"/>
    <property type="match status" value="1"/>
</dbReference>
<dbReference type="Pfam" id="PF01549">
    <property type="entry name" value="ShK"/>
    <property type="match status" value="1"/>
</dbReference>
<comment type="caution">
    <text evidence="3">The sequence shown here is derived from an EMBL/GenBank/DDBJ whole genome shotgun (WGS) entry which is preliminary data.</text>
</comment>
<dbReference type="InterPro" id="IPR029000">
    <property type="entry name" value="Cyclophilin-like_dom_sf"/>
</dbReference>
<evidence type="ECO:0000259" key="2">
    <source>
        <dbReference type="PROSITE" id="PS51670"/>
    </source>
</evidence>
<keyword evidence="4" id="KW-1185">Reference proteome</keyword>
<dbReference type="SUPFAM" id="SSF50891">
    <property type="entry name" value="Cyclophilin-like"/>
    <property type="match status" value="1"/>
</dbReference>
<organism evidence="3 4">
    <name type="scientific">Volvox africanus</name>
    <dbReference type="NCBI Taxonomy" id="51714"/>
    <lineage>
        <taxon>Eukaryota</taxon>
        <taxon>Viridiplantae</taxon>
        <taxon>Chlorophyta</taxon>
        <taxon>core chlorophytes</taxon>
        <taxon>Chlorophyceae</taxon>
        <taxon>CS clade</taxon>
        <taxon>Chlamydomonadales</taxon>
        <taxon>Volvocaceae</taxon>
        <taxon>Volvox</taxon>
    </lineage>
</organism>
<evidence type="ECO:0000313" key="4">
    <source>
        <dbReference type="Proteomes" id="UP001165090"/>
    </source>
</evidence>